<keyword evidence="11 15" id="KW-0648">Protein biosynthesis</keyword>
<keyword evidence="3 15" id="KW-0963">Cytoplasm</keyword>
<dbReference type="Gene3D" id="2.40.30.130">
    <property type="match status" value="1"/>
</dbReference>
<dbReference type="GO" id="GO:0005829">
    <property type="term" value="C:cytosol"/>
    <property type="evidence" value="ECO:0007669"/>
    <property type="project" value="TreeGrafter"/>
</dbReference>
<dbReference type="InterPro" id="IPR002318">
    <property type="entry name" value="Ala-tRNA-lgiase_IIc"/>
</dbReference>
<proteinExistence type="inferred from homology"/>
<evidence type="ECO:0000256" key="14">
    <source>
        <dbReference type="ARBA" id="ARBA00048300"/>
    </source>
</evidence>
<feature type="binding site" evidence="15">
    <location>
        <position position="586"/>
    </location>
    <ligand>
        <name>Zn(2+)</name>
        <dbReference type="ChEBI" id="CHEBI:29105"/>
    </ligand>
</feature>
<organism evidence="17 18">
    <name type="scientific">Leptospira weilii serovar Ranarum str. ICFT</name>
    <dbReference type="NCBI Taxonomy" id="1218598"/>
    <lineage>
        <taxon>Bacteria</taxon>
        <taxon>Pseudomonadati</taxon>
        <taxon>Spirochaetota</taxon>
        <taxon>Spirochaetia</taxon>
        <taxon>Leptospirales</taxon>
        <taxon>Leptospiraceae</taxon>
        <taxon>Leptospira</taxon>
    </lineage>
</organism>
<comment type="function">
    <text evidence="13 15">Catalyzes the attachment of alanine to tRNA(Ala) in a two-step reaction: alanine is first activated by ATP to form Ala-AMP and then transferred to the acceptor end of tRNA(Ala). Also edits incorrectly charged Ser-tRNA(Ala) and Gly-tRNA(Ala) via its editing domain.</text>
</comment>
<dbReference type="Pfam" id="PF07973">
    <property type="entry name" value="tRNA_SAD"/>
    <property type="match status" value="1"/>
</dbReference>
<dbReference type="Gene3D" id="3.30.980.10">
    <property type="entry name" value="Threonyl-trna Synthetase, Chain A, domain 2"/>
    <property type="match status" value="1"/>
</dbReference>
<evidence type="ECO:0000313" key="18">
    <source>
        <dbReference type="Proteomes" id="UP000012313"/>
    </source>
</evidence>
<comment type="cofactor">
    <cofactor evidence="15">
        <name>Zn(2+)</name>
        <dbReference type="ChEBI" id="CHEBI:29105"/>
    </cofactor>
    <text evidence="15">Binds 1 zinc ion per subunit.</text>
</comment>
<evidence type="ECO:0000256" key="9">
    <source>
        <dbReference type="ARBA" id="ARBA00022840"/>
    </source>
</evidence>
<evidence type="ECO:0000256" key="2">
    <source>
        <dbReference type="ARBA" id="ARBA00008226"/>
    </source>
</evidence>
<dbReference type="FunFam" id="2.40.30.130:FF:000001">
    <property type="entry name" value="Alanine--tRNA ligase"/>
    <property type="match status" value="1"/>
</dbReference>
<dbReference type="GO" id="GO:0000049">
    <property type="term" value="F:tRNA binding"/>
    <property type="evidence" value="ECO:0007669"/>
    <property type="project" value="UniProtKB-KW"/>
</dbReference>
<dbReference type="GO" id="GO:0004813">
    <property type="term" value="F:alanine-tRNA ligase activity"/>
    <property type="evidence" value="ECO:0007669"/>
    <property type="project" value="UniProtKB-UniRule"/>
</dbReference>
<dbReference type="FunFam" id="3.30.930.10:FF:000004">
    <property type="entry name" value="Alanine--tRNA ligase"/>
    <property type="match status" value="1"/>
</dbReference>
<dbReference type="InterPro" id="IPR018163">
    <property type="entry name" value="Thr/Ala-tRNA-synth_IIc_edit"/>
</dbReference>
<keyword evidence="5 15" id="KW-0436">Ligase</keyword>
<dbReference type="FunFam" id="3.10.310.40:FF:000001">
    <property type="entry name" value="Alanine--tRNA ligase"/>
    <property type="match status" value="1"/>
</dbReference>
<evidence type="ECO:0000256" key="1">
    <source>
        <dbReference type="ARBA" id="ARBA00004496"/>
    </source>
</evidence>
<dbReference type="HAMAP" id="MF_00036_B">
    <property type="entry name" value="Ala_tRNA_synth_B"/>
    <property type="match status" value="1"/>
</dbReference>
<keyword evidence="18" id="KW-1185">Reference proteome</keyword>
<comment type="catalytic activity">
    <reaction evidence="14 15">
        <text>tRNA(Ala) + L-alanine + ATP = L-alanyl-tRNA(Ala) + AMP + diphosphate</text>
        <dbReference type="Rhea" id="RHEA:12540"/>
        <dbReference type="Rhea" id="RHEA-COMP:9657"/>
        <dbReference type="Rhea" id="RHEA-COMP:9923"/>
        <dbReference type="ChEBI" id="CHEBI:30616"/>
        <dbReference type="ChEBI" id="CHEBI:33019"/>
        <dbReference type="ChEBI" id="CHEBI:57972"/>
        <dbReference type="ChEBI" id="CHEBI:78442"/>
        <dbReference type="ChEBI" id="CHEBI:78497"/>
        <dbReference type="ChEBI" id="CHEBI:456215"/>
        <dbReference type="EC" id="6.1.1.7"/>
    </reaction>
</comment>
<dbReference type="SUPFAM" id="SSF101353">
    <property type="entry name" value="Putative anticodon-binding domain of alanyl-tRNA synthetase (AlaRS)"/>
    <property type="match status" value="1"/>
</dbReference>
<dbReference type="Gene3D" id="3.30.54.20">
    <property type="match status" value="1"/>
</dbReference>
<dbReference type="AlphaFoldDB" id="N1WEV2"/>
<comment type="domain">
    <text evidence="15">Consists of three domains; the N-terminal catalytic domain, the editing domain and the C-terminal C-Ala domain. The editing domain removes incorrectly charged amino acids, while the C-Ala domain, along with tRNA(Ala), serves as a bridge to cooperatively bring together the editing and aminoacylation centers thus stimulating deacylation of misacylated tRNAs.</text>
</comment>
<evidence type="ECO:0000256" key="7">
    <source>
        <dbReference type="ARBA" id="ARBA00022741"/>
    </source>
</evidence>
<dbReference type="PANTHER" id="PTHR11777:SF9">
    <property type="entry name" value="ALANINE--TRNA LIGASE, CYTOPLASMIC"/>
    <property type="match status" value="1"/>
</dbReference>
<evidence type="ECO:0000256" key="5">
    <source>
        <dbReference type="ARBA" id="ARBA00022598"/>
    </source>
</evidence>
<dbReference type="Gene3D" id="3.30.930.10">
    <property type="entry name" value="Bira Bifunctional Protein, Domain 2"/>
    <property type="match status" value="1"/>
</dbReference>
<dbReference type="Pfam" id="PF01411">
    <property type="entry name" value="tRNA-synt_2c"/>
    <property type="match status" value="1"/>
</dbReference>
<dbReference type="InterPro" id="IPR003156">
    <property type="entry name" value="DHHA1_dom"/>
</dbReference>
<keyword evidence="8 15" id="KW-0862">Zinc</keyword>
<name>N1WEV2_9LEPT</name>
<feature type="domain" description="Alanyl-transfer RNA synthetases family profile" evidence="16">
    <location>
        <begin position="4"/>
        <end position="727"/>
    </location>
</feature>
<evidence type="ECO:0000256" key="3">
    <source>
        <dbReference type="ARBA" id="ARBA00022490"/>
    </source>
</evidence>
<evidence type="ECO:0000256" key="4">
    <source>
        <dbReference type="ARBA" id="ARBA00022555"/>
    </source>
</evidence>
<keyword evidence="4 15" id="KW-0820">tRNA-binding</keyword>
<gene>
    <name evidence="15 17" type="primary">alaS</name>
    <name evidence="17" type="ORF">LEP1GSC060_2105</name>
</gene>
<dbReference type="InterPro" id="IPR009000">
    <property type="entry name" value="Transl_B-barrel_sf"/>
</dbReference>
<dbReference type="SUPFAM" id="SSF55681">
    <property type="entry name" value="Class II aaRS and biotin synthetases"/>
    <property type="match status" value="1"/>
</dbReference>
<feature type="binding site" evidence="15">
    <location>
        <position position="684"/>
    </location>
    <ligand>
        <name>Zn(2+)</name>
        <dbReference type="ChEBI" id="CHEBI:29105"/>
    </ligand>
</feature>
<evidence type="ECO:0000256" key="13">
    <source>
        <dbReference type="ARBA" id="ARBA00024779"/>
    </source>
</evidence>
<dbReference type="PRINTS" id="PR00980">
    <property type="entry name" value="TRNASYNTHALA"/>
</dbReference>
<evidence type="ECO:0000256" key="15">
    <source>
        <dbReference type="HAMAP-Rule" id="MF_00036"/>
    </source>
</evidence>
<keyword evidence="12 15" id="KW-0030">Aminoacyl-tRNA synthetase</keyword>
<evidence type="ECO:0000256" key="11">
    <source>
        <dbReference type="ARBA" id="ARBA00022917"/>
    </source>
</evidence>
<dbReference type="PROSITE" id="PS50860">
    <property type="entry name" value="AA_TRNA_LIGASE_II_ALA"/>
    <property type="match status" value="1"/>
</dbReference>
<dbReference type="Gene3D" id="3.10.310.40">
    <property type="match status" value="1"/>
</dbReference>
<evidence type="ECO:0000256" key="6">
    <source>
        <dbReference type="ARBA" id="ARBA00022723"/>
    </source>
</evidence>
<dbReference type="CDD" id="cd00673">
    <property type="entry name" value="AlaRS_core"/>
    <property type="match status" value="1"/>
</dbReference>
<dbReference type="GO" id="GO:0002161">
    <property type="term" value="F:aminoacyl-tRNA deacylase activity"/>
    <property type="evidence" value="ECO:0007669"/>
    <property type="project" value="TreeGrafter"/>
</dbReference>
<dbReference type="RefSeq" id="WP_002997423.1">
    <property type="nucleotide sequence ID" value="NZ_AOHC02000018.1"/>
</dbReference>
<comment type="caution">
    <text evidence="17">The sequence shown here is derived from an EMBL/GenBank/DDBJ whole genome shotgun (WGS) entry which is preliminary data.</text>
</comment>
<dbReference type="GO" id="GO:0008270">
    <property type="term" value="F:zinc ion binding"/>
    <property type="evidence" value="ECO:0007669"/>
    <property type="project" value="UniProtKB-UniRule"/>
</dbReference>
<dbReference type="FunFam" id="3.30.54.20:FF:000001">
    <property type="entry name" value="Alanine--tRNA ligase"/>
    <property type="match status" value="1"/>
</dbReference>
<dbReference type="STRING" id="1218598.LEP1GSC060_2105"/>
<protein>
    <recommendedName>
        <fullName evidence="15">Alanine--tRNA ligase</fullName>
        <ecNumber evidence="15">6.1.1.7</ecNumber>
    </recommendedName>
    <alternativeName>
        <fullName evidence="15">Alanyl-tRNA synthetase</fullName>
        <shortName evidence="15">AlaRS</shortName>
    </alternativeName>
</protein>
<dbReference type="OrthoDB" id="9803884at2"/>
<keyword evidence="7 15" id="KW-0547">Nucleotide-binding</keyword>
<dbReference type="GO" id="GO:0005524">
    <property type="term" value="F:ATP binding"/>
    <property type="evidence" value="ECO:0007669"/>
    <property type="project" value="UniProtKB-UniRule"/>
</dbReference>
<sequence>MKRQSVAEIREIFLNYFQDKSHSVVPSSSLLPAGDPTLLFTTAGMVQFKPLFTGAVELPYTRATSCQKCLRTTDLEVVGKTERHCTFFEMLGNFSFGDYFKEEAIEYALDCSVNHLGFDQEKIWVTVYTDDDEAEKIWLSKGIPKERITRLGKKDNFWGPAGDSGACGPCSELYLDRGIAKGGPDCATSGTCKPGCDCDRFLEFWNIVFNQFNQDTEGNLHPLKQTGIDTGSGLERVALLLQDVDSVYDTDELRKIISYVEELSGISYTNENKIPSGVQVQKNDTELIFDSRKTAFRVVTDHIRSVLFSIGDGIYPDRTGRGYVIRRLIRRATLFGRKLNFREPFLYKLVDKVVEIYKTRYPELTKNAGAIGKTILAEEELFLKTLELGLEKIEFLVQKTETSGKLIFSGADAFLLYGTYGFPAEMTEEIVAERGFSFDKSGFQEELEKDRQFSRESWKVHKVSLMTGLNAEKTEFLGYSSLSGKGNITHLFYENKSVPALKEGQAGAIVLNKTPFYPEGGGQIGDTGFLRQGKNVFKVLDTQKENDVILHFGEVLSGEFVSGRELDAEVETVRRERLKFHHSGTHLLNGALRSILGNHVLQKGSVVSPEYLRFDFSHPSALTAGEIRKIEFQVNESIRNDFPVETKELGIDDAKKTGAVATFGEKYGDKVRVVRMGDASVEFCGGTHVSHTGEIGYFFIKKESSPGAGNRRIEGVCGPAVIETFQNRFAEITESVQNLNLKIKSELGGEGTKLLVTTVVPGPDEIREKLEKDGATAVTFFRDLSESFSAKIEETSSLFLKTKKSLGERDFENNTSVIEKVFSSSVETGIGKIVSAIFEDKDPNSLKGLSDNLKTREKNLLVILGSKNADNASVVITCSSELVSKGIHCGNLVKTACEMLGGKGGGKPDMAQGGGKDKQNLEPAISSVILLAKQTLTGERV</sequence>
<evidence type="ECO:0000256" key="10">
    <source>
        <dbReference type="ARBA" id="ARBA00022884"/>
    </source>
</evidence>
<dbReference type="Pfam" id="PF02272">
    <property type="entry name" value="DHHA1"/>
    <property type="match status" value="1"/>
</dbReference>
<comment type="similarity">
    <text evidence="2 15">Belongs to the class-II aminoacyl-tRNA synthetase family.</text>
</comment>
<evidence type="ECO:0000259" key="16">
    <source>
        <dbReference type="PROSITE" id="PS50860"/>
    </source>
</evidence>
<dbReference type="InterPro" id="IPR045864">
    <property type="entry name" value="aa-tRNA-synth_II/BPL/LPL"/>
</dbReference>
<dbReference type="InterPro" id="IPR050058">
    <property type="entry name" value="Ala-tRNA_ligase"/>
</dbReference>
<dbReference type="NCBIfam" id="TIGR00344">
    <property type="entry name" value="alaS"/>
    <property type="match status" value="1"/>
</dbReference>
<dbReference type="InterPro" id="IPR018162">
    <property type="entry name" value="Ala-tRNA-ligase_IIc_anticod-bd"/>
</dbReference>
<dbReference type="EC" id="6.1.1.7" evidence="15"/>
<feature type="binding site" evidence="15">
    <location>
        <position position="582"/>
    </location>
    <ligand>
        <name>Zn(2+)</name>
        <dbReference type="ChEBI" id="CHEBI:29105"/>
    </ligand>
</feature>
<keyword evidence="10 15" id="KW-0694">RNA-binding</keyword>
<dbReference type="InterPro" id="IPR018164">
    <property type="entry name" value="Ala-tRNA-synth_IIc_N"/>
</dbReference>
<dbReference type="InterPro" id="IPR018165">
    <property type="entry name" value="Ala-tRNA-synth_IIc_core"/>
</dbReference>
<dbReference type="InterPro" id="IPR023033">
    <property type="entry name" value="Ala_tRNA_ligase_euk/bac"/>
</dbReference>
<dbReference type="FunFam" id="3.30.980.10:FF:000004">
    <property type="entry name" value="Alanine--tRNA ligase, cytoplasmic"/>
    <property type="match status" value="1"/>
</dbReference>
<accession>N1WEV2</accession>
<dbReference type="PANTHER" id="PTHR11777">
    <property type="entry name" value="ALANYL-TRNA SYNTHETASE"/>
    <property type="match status" value="1"/>
</dbReference>
<reference evidence="17" key="1">
    <citation type="submission" date="2013-03" db="EMBL/GenBank/DDBJ databases">
        <authorList>
            <person name="Harkins D.M."/>
            <person name="Durkin A.S."/>
            <person name="Brinkac L.M."/>
            <person name="Haft D.H."/>
            <person name="Selengut J.D."/>
            <person name="Sanka R."/>
            <person name="DePew J."/>
            <person name="Purushe J."/>
            <person name="Hartskeerl R.A."/>
            <person name="Ahmed A."/>
            <person name="van der Linden H."/>
            <person name="Goris M.G.A."/>
            <person name="Vinetz J.M."/>
            <person name="Sutton G.G."/>
            <person name="Nierman W.C."/>
            <person name="Fouts D.E."/>
        </authorList>
    </citation>
    <scope>NUCLEOTIDE SEQUENCE [LARGE SCALE GENOMIC DNA]</scope>
    <source>
        <strain evidence="17">ICFT</strain>
    </source>
</reference>
<dbReference type="SMART" id="SM00863">
    <property type="entry name" value="tRNA_SAD"/>
    <property type="match status" value="1"/>
</dbReference>
<dbReference type="Proteomes" id="UP000012313">
    <property type="component" value="Unassembled WGS sequence"/>
</dbReference>
<keyword evidence="9 15" id="KW-0067">ATP-binding</keyword>
<comment type="subcellular location">
    <subcellularLocation>
        <location evidence="1 15">Cytoplasm</location>
    </subcellularLocation>
</comment>
<dbReference type="SUPFAM" id="SSF55186">
    <property type="entry name" value="ThrRS/AlaRS common domain"/>
    <property type="match status" value="1"/>
</dbReference>
<dbReference type="SUPFAM" id="SSF50447">
    <property type="entry name" value="Translation proteins"/>
    <property type="match status" value="1"/>
</dbReference>
<keyword evidence="6 15" id="KW-0479">Metal-binding</keyword>
<evidence type="ECO:0000256" key="12">
    <source>
        <dbReference type="ARBA" id="ARBA00023146"/>
    </source>
</evidence>
<feature type="binding site" evidence="15">
    <location>
        <position position="688"/>
    </location>
    <ligand>
        <name>Zn(2+)</name>
        <dbReference type="ChEBI" id="CHEBI:29105"/>
    </ligand>
</feature>
<evidence type="ECO:0000313" key="17">
    <source>
        <dbReference type="EMBL" id="EMY78781.1"/>
    </source>
</evidence>
<evidence type="ECO:0000256" key="8">
    <source>
        <dbReference type="ARBA" id="ARBA00022833"/>
    </source>
</evidence>
<dbReference type="GO" id="GO:0006419">
    <property type="term" value="P:alanyl-tRNA aminoacylation"/>
    <property type="evidence" value="ECO:0007669"/>
    <property type="project" value="UniProtKB-UniRule"/>
</dbReference>
<dbReference type="InterPro" id="IPR012947">
    <property type="entry name" value="tRNA_SAD"/>
</dbReference>
<dbReference type="EMBL" id="AOHC02000018">
    <property type="protein sequence ID" value="EMY78781.1"/>
    <property type="molecule type" value="Genomic_DNA"/>
</dbReference>